<dbReference type="Gene3D" id="3.40.50.300">
    <property type="entry name" value="P-loop containing nucleotide triphosphate hydrolases"/>
    <property type="match status" value="1"/>
</dbReference>
<evidence type="ECO:0000256" key="10">
    <source>
        <dbReference type="ARBA" id="ARBA00048743"/>
    </source>
</evidence>
<reference evidence="14 15" key="1">
    <citation type="journal article" date="2008" name="Appl. Environ. Microbiol.">
        <title>Genomic insights into Mn(II) oxidation by the marine alphaproteobacterium Aurantimonas sp. strain SI85-9A1.</title>
        <authorList>
            <person name="Dick G.J."/>
            <person name="Podell S."/>
            <person name="Johnson H.A."/>
            <person name="Rivera-Espinoza Y."/>
            <person name="Bernier-Latmani R."/>
            <person name="McCarthy J.K."/>
            <person name="Torpey J.W."/>
            <person name="Clement B.G."/>
            <person name="Gaasterland T."/>
            <person name="Tebo B.M."/>
        </authorList>
    </citation>
    <scope>NUCLEOTIDE SEQUENCE [LARGE SCALE GENOMIC DNA]</scope>
    <source>
        <strain evidence="14 15">SI85-9A1</strain>
    </source>
</reference>
<dbReference type="InterPro" id="IPR018094">
    <property type="entry name" value="Thymidylate_kinase"/>
</dbReference>
<evidence type="ECO:0000259" key="13">
    <source>
        <dbReference type="Pfam" id="PF02223"/>
    </source>
</evidence>
<evidence type="ECO:0000313" key="14">
    <source>
        <dbReference type="EMBL" id="EAS51002.1"/>
    </source>
</evidence>
<dbReference type="NCBIfam" id="TIGR00041">
    <property type="entry name" value="DTMP_kinase"/>
    <property type="match status" value="1"/>
</dbReference>
<comment type="catalytic activity">
    <reaction evidence="10 12">
        <text>dTMP + ATP = dTDP + ADP</text>
        <dbReference type="Rhea" id="RHEA:13517"/>
        <dbReference type="ChEBI" id="CHEBI:30616"/>
        <dbReference type="ChEBI" id="CHEBI:58369"/>
        <dbReference type="ChEBI" id="CHEBI:63528"/>
        <dbReference type="ChEBI" id="CHEBI:456216"/>
        <dbReference type="EC" id="2.7.4.9"/>
    </reaction>
</comment>
<feature type="binding site" evidence="12">
    <location>
        <begin position="5"/>
        <end position="12"/>
    </location>
    <ligand>
        <name>ATP</name>
        <dbReference type="ChEBI" id="CHEBI:30616"/>
    </ligand>
</feature>
<feature type="domain" description="Thymidylate kinase-like" evidence="13">
    <location>
        <begin position="3"/>
        <end position="195"/>
    </location>
</feature>
<dbReference type="Proteomes" id="UP000000321">
    <property type="component" value="Unassembled WGS sequence"/>
</dbReference>
<keyword evidence="7 12" id="KW-0418">Kinase</keyword>
<keyword evidence="15" id="KW-1185">Reference proteome</keyword>
<comment type="function">
    <text evidence="11 12">Phosphorylation of dTMP to form dTDP in both de novo and salvage pathways of dTTP synthesis.</text>
</comment>
<dbReference type="RefSeq" id="WP_009209648.1">
    <property type="nucleotide sequence ID" value="NZ_BBWP01000052.1"/>
</dbReference>
<dbReference type="PROSITE" id="PS01331">
    <property type="entry name" value="THYMIDYLATE_KINASE"/>
    <property type="match status" value="1"/>
</dbReference>
<gene>
    <name evidence="12" type="primary">tmk</name>
    <name evidence="14" type="ORF">SI859A1_01809</name>
</gene>
<sequence>MTFEGGEGSGKTTQIARLAGHLRSEGHDVVTTREPGGSPGADALRHVILSGAAEGLGVEVEAMLFAAARADHVDTLIRPALDAGKIVLCDRFHDSTRVYQFLDSELDQDYRDAMERAALGDLLPNLTIILDVPASVGVERARQRRADHSPDRFEKEDEALHERRRQAFRKLAEDEPERCVIVDGTQAEDKVAAEIRDLIDDRLGAARFEAIGQSLGAGQAIR</sequence>
<evidence type="ECO:0000256" key="8">
    <source>
        <dbReference type="ARBA" id="ARBA00022840"/>
    </source>
</evidence>
<dbReference type="GO" id="GO:0006233">
    <property type="term" value="P:dTDP biosynthetic process"/>
    <property type="evidence" value="ECO:0007669"/>
    <property type="project" value="InterPro"/>
</dbReference>
<dbReference type="FunFam" id="3.40.50.300:FF:000225">
    <property type="entry name" value="Thymidylate kinase"/>
    <property type="match status" value="1"/>
</dbReference>
<dbReference type="EC" id="2.7.4.9" evidence="2 12"/>
<dbReference type="InterPro" id="IPR027417">
    <property type="entry name" value="P-loop_NTPase"/>
</dbReference>
<evidence type="ECO:0000256" key="11">
    <source>
        <dbReference type="ARBA" id="ARBA00057735"/>
    </source>
</evidence>
<organism evidence="14 15">
    <name type="scientific">Aurantimonas manganoxydans (strain ATCC BAA-1229 / DSM 21871 / SI85-9A1)</name>
    <dbReference type="NCBI Taxonomy" id="287752"/>
    <lineage>
        <taxon>Bacteria</taxon>
        <taxon>Pseudomonadati</taxon>
        <taxon>Pseudomonadota</taxon>
        <taxon>Alphaproteobacteria</taxon>
        <taxon>Hyphomicrobiales</taxon>
        <taxon>Aurantimonadaceae</taxon>
        <taxon>Aurantimonas</taxon>
    </lineage>
</organism>
<keyword evidence="6 12" id="KW-0547">Nucleotide-binding</keyword>
<evidence type="ECO:0000256" key="9">
    <source>
        <dbReference type="ARBA" id="ARBA00029962"/>
    </source>
</evidence>
<dbReference type="OrthoDB" id="9774907at2"/>
<dbReference type="SUPFAM" id="SSF52540">
    <property type="entry name" value="P-loop containing nucleoside triphosphate hydrolases"/>
    <property type="match status" value="1"/>
</dbReference>
<keyword evidence="4 12" id="KW-0808">Transferase</keyword>
<dbReference type="GO" id="GO:0006227">
    <property type="term" value="P:dUDP biosynthetic process"/>
    <property type="evidence" value="ECO:0007669"/>
    <property type="project" value="TreeGrafter"/>
</dbReference>
<evidence type="ECO:0000256" key="5">
    <source>
        <dbReference type="ARBA" id="ARBA00022727"/>
    </source>
</evidence>
<comment type="similarity">
    <text evidence="1 12">Belongs to the thymidylate kinase family.</text>
</comment>
<evidence type="ECO:0000256" key="6">
    <source>
        <dbReference type="ARBA" id="ARBA00022741"/>
    </source>
</evidence>
<dbReference type="GO" id="GO:0006235">
    <property type="term" value="P:dTTP biosynthetic process"/>
    <property type="evidence" value="ECO:0007669"/>
    <property type="project" value="UniProtKB-UniRule"/>
</dbReference>
<dbReference type="AlphaFoldDB" id="Q1YNM9"/>
<dbReference type="HOGENOM" id="CLU_049131_0_0_5"/>
<proteinExistence type="inferred from homology"/>
<evidence type="ECO:0000313" key="15">
    <source>
        <dbReference type="Proteomes" id="UP000000321"/>
    </source>
</evidence>
<dbReference type="InterPro" id="IPR039430">
    <property type="entry name" value="Thymidylate_kin-like_dom"/>
</dbReference>
<name>Q1YNM9_AURMS</name>
<evidence type="ECO:0000256" key="3">
    <source>
        <dbReference type="ARBA" id="ARBA00017144"/>
    </source>
</evidence>
<dbReference type="GO" id="GO:0005829">
    <property type="term" value="C:cytosol"/>
    <property type="evidence" value="ECO:0007669"/>
    <property type="project" value="TreeGrafter"/>
</dbReference>
<dbReference type="Pfam" id="PF02223">
    <property type="entry name" value="Thymidylate_kin"/>
    <property type="match status" value="1"/>
</dbReference>
<accession>Q1YNM9</accession>
<comment type="caution">
    <text evidence="14">The sequence shown here is derived from an EMBL/GenBank/DDBJ whole genome shotgun (WGS) entry which is preliminary data.</text>
</comment>
<evidence type="ECO:0000256" key="2">
    <source>
        <dbReference type="ARBA" id="ARBA00012980"/>
    </source>
</evidence>
<dbReference type="EMBL" id="AAPJ01000001">
    <property type="protein sequence ID" value="EAS51002.1"/>
    <property type="molecule type" value="Genomic_DNA"/>
</dbReference>
<evidence type="ECO:0000256" key="7">
    <source>
        <dbReference type="ARBA" id="ARBA00022777"/>
    </source>
</evidence>
<dbReference type="PANTHER" id="PTHR10344">
    <property type="entry name" value="THYMIDYLATE KINASE"/>
    <property type="match status" value="1"/>
</dbReference>
<dbReference type="GO" id="GO:0004798">
    <property type="term" value="F:dTMP kinase activity"/>
    <property type="evidence" value="ECO:0007669"/>
    <property type="project" value="UniProtKB-UniRule"/>
</dbReference>
<evidence type="ECO:0000256" key="12">
    <source>
        <dbReference type="HAMAP-Rule" id="MF_00165"/>
    </source>
</evidence>
<dbReference type="CDD" id="cd01672">
    <property type="entry name" value="TMPK"/>
    <property type="match status" value="1"/>
</dbReference>
<protein>
    <recommendedName>
        <fullName evidence="3 12">Thymidylate kinase</fullName>
        <ecNumber evidence="2 12">2.7.4.9</ecNumber>
    </recommendedName>
    <alternativeName>
        <fullName evidence="9 12">dTMP kinase</fullName>
    </alternativeName>
</protein>
<dbReference type="BioCyc" id="AURANTIMONAS:SI859A1_01809-MONOMER"/>
<dbReference type="InterPro" id="IPR018095">
    <property type="entry name" value="Thymidylate_kin_CS"/>
</dbReference>
<keyword evidence="8 12" id="KW-0067">ATP-binding</keyword>
<dbReference type="GO" id="GO:0005524">
    <property type="term" value="F:ATP binding"/>
    <property type="evidence" value="ECO:0007669"/>
    <property type="project" value="UniProtKB-UniRule"/>
</dbReference>
<dbReference type="PANTHER" id="PTHR10344:SF4">
    <property type="entry name" value="UMP-CMP KINASE 2, MITOCHONDRIAL"/>
    <property type="match status" value="1"/>
</dbReference>
<evidence type="ECO:0000256" key="1">
    <source>
        <dbReference type="ARBA" id="ARBA00009776"/>
    </source>
</evidence>
<evidence type="ECO:0000256" key="4">
    <source>
        <dbReference type="ARBA" id="ARBA00022679"/>
    </source>
</evidence>
<keyword evidence="5 12" id="KW-0545">Nucleotide biosynthesis</keyword>
<dbReference type="HAMAP" id="MF_00165">
    <property type="entry name" value="Thymidylate_kinase"/>
    <property type="match status" value="1"/>
</dbReference>